<proteinExistence type="predicted"/>
<dbReference type="Proteomes" id="UP000716446">
    <property type="component" value="Unassembled WGS sequence"/>
</dbReference>
<reference evidence="1" key="1">
    <citation type="submission" date="2020-06" db="EMBL/GenBank/DDBJ databases">
        <authorList>
            <person name="Onetto C."/>
        </authorList>
    </citation>
    <scope>NUCLEOTIDE SEQUENCE</scope>
</reference>
<organism evidence="1 2">
    <name type="scientific">Aureobasidium vineae</name>
    <dbReference type="NCBI Taxonomy" id="2773715"/>
    <lineage>
        <taxon>Eukaryota</taxon>
        <taxon>Fungi</taxon>
        <taxon>Dikarya</taxon>
        <taxon>Ascomycota</taxon>
        <taxon>Pezizomycotina</taxon>
        <taxon>Dothideomycetes</taxon>
        <taxon>Dothideomycetidae</taxon>
        <taxon>Dothideales</taxon>
        <taxon>Saccotheciaceae</taxon>
        <taxon>Aureobasidium</taxon>
    </lineage>
</organism>
<name>A0A9N8JBD1_9PEZI</name>
<sequence>MFTSLTQQPQQQHPTHLQIRATTTIQESDECVAHINTVCRGNVLNYARVRYDALLACCPGDWYEAENFRFCAENSYAHLCIFILTGSYPGVDRVRQSLRTTLDETDAEAAEVEAEYAAKLTDPEEEAYLIATEQDEEESVTVAGGDEEENVAVANTEVENA</sequence>
<dbReference type="AlphaFoldDB" id="A0A9N8JBD1"/>
<evidence type="ECO:0000313" key="1">
    <source>
        <dbReference type="EMBL" id="CAD0084306.1"/>
    </source>
</evidence>
<gene>
    <name evidence="1" type="ORF">AWRI4619_LOCUS2873</name>
</gene>
<comment type="caution">
    <text evidence="1">The sequence shown here is derived from an EMBL/GenBank/DDBJ whole genome shotgun (WGS) entry which is preliminary data.</text>
</comment>
<keyword evidence="2" id="KW-1185">Reference proteome</keyword>
<evidence type="ECO:0000313" key="2">
    <source>
        <dbReference type="Proteomes" id="UP000716446"/>
    </source>
</evidence>
<protein>
    <submittedName>
        <fullName evidence="1">Uncharacterized protein</fullName>
    </submittedName>
</protein>
<dbReference type="EMBL" id="CAIJEN010000003">
    <property type="protein sequence ID" value="CAD0084306.1"/>
    <property type="molecule type" value="Genomic_DNA"/>
</dbReference>
<accession>A0A9N8JBD1</accession>